<evidence type="ECO:0008006" key="3">
    <source>
        <dbReference type="Google" id="ProtNLM"/>
    </source>
</evidence>
<sequence>MSVGEIKQMPPVALTTEQWEGLARLGELVRNLDELIKGPLGDLAAKVLSESAQQLDESLQGPLSDVAVGYLSKLVPPELREALPQTMETLVSLQRSGALRLLNTAIQLAGAVPEFWSEVLPEEIRKLGEQIGDIRLDRAPELLKATLNNDLLFKFLDALQHLSVEIDPEVLSQATGLVVELSTMMADVPVMEILPRMIRLLTDVYNSGLLDLVIDATSYMGSALSQLDTSKVLATLLGYLNNNQMLEYAKRIDPEVLTMMAAELSDRDLAAVAQAGLRAIKVLADKGLLQVLQALPDFQLDAEVVAGLTQKAVEIGTLLADVPVMEMLPKAVGLLNDFYHAGLLDLAVEGSKYLTAILPQLEADKLIASLLSNLNTTQLVEYAKRIDPVVLTMMAAEASDKDVAAVLVAGLRVFKLLNNSGLVNDLLDVGHRLAWLVPPQELLDMVPDVLELALLVHRSGLLKVAKNAIVMQQTLASLPFDQWALDGLKLANSVDVAKITAAVKQVVADTVKQKPKLGGMRGLMRMTMDRDVQAGLRFMAAMMGKLFG</sequence>
<dbReference type="AlphaFoldDB" id="A0A6F8ZKH5"/>
<name>A0A6F8ZKH5_9FIRM</name>
<dbReference type="EMBL" id="LR778114">
    <property type="protein sequence ID" value="CAB1130183.1"/>
    <property type="molecule type" value="Genomic_DNA"/>
</dbReference>
<evidence type="ECO:0000313" key="2">
    <source>
        <dbReference type="Proteomes" id="UP000503399"/>
    </source>
</evidence>
<organism evidence="1 2">
    <name type="scientific">Candidatus Hydrogenisulfobacillus filiaventi</name>
    <dbReference type="NCBI Taxonomy" id="2707344"/>
    <lineage>
        <taxon>Bacteria</taxon>
        <taxon>Bacillati</taxon>
        <taxon>Bacillota</taxon>
        <taxon>Clostridia</taxon>
        <taxon>Eubacteriales</taxon>
        <taxon>Clostridiales Family XVII. Incertae Sedis</taxon>
        <taxon>Candidatus Hydrogenisulfobacillus</taxon>
    </lineage>
</organism>
<keyword evidence="2" id="KW-1185">Reference proteome</keyword>
<reference evidence="1 2" key="1">
    <citation type="submission" date="2020-02" db="EMBL/GenBank/DDBJ databases">
        <authorList>
            <person name="Hogendoorn C."/>
        </authorList>
    </citation>
    <scope>NUCLEOTIDE SEQUENCE [LARGE SCALE GENOMIC DNA]</scope>
    <source>
        <strain evidence="1">R501</strain>
    </source>
</reference>
<protein>
    <recommendedName>
        <fullName evidence="3">DUF1641 domain-containing protein</fullName>
    </recommendedName>
</protein>
<dbReference type="SUPFAM" id="SSF48371">
    <property type="entry name" value="ARM repeat"/>
    <property type="match status" value="1"/>
</dbReference>
<gene>
    <name evidence="1" type="ORF">R50_2694</name>
</gene>
<dbReference type="InterPro" id="IPR016024">
    <property type="entry name" value="ARM-type_fold"/>
</dbReference>
<evidence type="ECO:0000313" key="1">
    <source>
        <dbReference type="EMBL" id="CAB1130183.1"/>
    </source>
</evidence>
<dbReference type="KEGG" id="hfv:R50_2694"/>
<dbReference type="Proteomes" id="UP000503399">
    <property type="component" value="Chromosome"/>
</dbReference>
<proteinExistence type="predicted"/>
<dbReference type="InterPro" id="IPR012440">
    <property type="entry name" value="DUF1641"/>
</dbReference>
<dbReference type="Pfam" id="PF07849">
    <property type="entry name" value="DUF1641"/>
    <property type="match status" value="1"/>
</dbReference>
<accession>A0A6F8ZKH5</accession>